<protein>
    <submittedName>
        <fullName evidence="2">Uncharacterized protein</fullName>
    </submittedName>
</protein>
<proteinExistence type="predicted"/>
<feature type="region of interest" description="Disordered" evidence="1">
    <location>
        <begin position="1"/>
        <end position="48"/>
    </location>
</feature>
<reference evidence="2 3" key="1">
    <citation type="submission" date="2023-10" db="EMBL/GenBank/DDBJ databases">
        <title>Chromosome-scale genome assembly provides insights into flower coloration mechanisms of Canna indica.</title>
        <authorList>
            <person name="Li C."/>
        </authorList>
    </citation>
    <scope>NUCLEOTIDE SEQUENCE [LARGE SCALE GENOMIC DNA]</scope>
    <source>
        <tissue evidence="2">Flower</tissue>
    </source>
</reference>
<evidence type="ECO:0000313" key="2">
    <source>
        <dbReference type="EMBL" id="WOK93045.1"/>
    </source>
</evidence>
<dbReference type="Proteomes" id="UP001327560">
    <property type="component" value="Chromosome 1"/>
</dbReference>
<accession>A0AAQ3PYQ0</accession>
<evidence type="ECO:0000256" key="1">
    <source>
        <dbReference type="SAM" id="MobiDB-lite"/>
    </source>
</evidence>
<organism evidence="2 3">
    <name type="scientific">Canna indica</name>
    <name type="common">Indian-shot</name>
    <dbReference type="NCBI Taxonomy" id="4628"/>
    <lineage>
        <taxon>Eukaryota</taxon>
        <taxon>Viridiplantae</taxon>
        <taxon>Streptophyta</taxon>
        <taxon>Embryophyta</taxon>
        <taxon>Tracheophyta</taxon>
        <taxon>Spermatophyta</taxon>
        <taxon>Magnoliopsida</taxon>
        <taxon>Liliopsida</taxon>
        <taxon>Zingiberales</taxon>
        <taxon>Cannaceae</taxon>
        <taxon>Canna</taxon>
    </lineage>
</organism>
<gene>
    <name evidence="2" type="ORF">Cni_G01738</name>
</gene>
<evidence type="ECO:0000313" key="3">
    <source>
        <dbReference type="Proteomes" id="UP001327560"/>
    </source>
</evidence>
<dbReference type="EMBL" id="CP136890">
    <property type="protein sequence ID" value="WOK93045.1"/>
    <property type="molecule type" value="Genomic_DNA"/>
</dbReference>
<keyword evidence="3" id="KW-1185">Reference proteome</keyword>
<feature type="compositionally biased region" description="Polar residues" evidence="1">
    <location>
        <begin position="12"/>
        <end position="34"/>
    </location>
</feature>
<dbReference type="AlphaFoldDB" id="A0AAQ3PYQ0"/>
<sequence length="72" mass="8198">MAKTKRFRSRTVEITSQDEATNQSEETIESSQPEDANESPAKKKKTRDYTCMAEVWNLPPGDLIVVRLGKKK</sequence>
<name>A0AAQ3PYQ0_9LILI</name>